<dbReference type="Pfam" id="PF09462">
    <property type="entry name" value="Mus7"/>
    <property type="match status" value="2"/>
</dbReference>
<dbReference type="GO" id="GO:0035361">
    <property type="term" value="C:Cul8-RING ubiquitin ligase complex"/>
    <property type="evidence" value="ECO:0007669"/>
    <property type="project" value="TreeGrafter"/>
</dbReference>
<feature type="region of interest" description="Disordered" evidence="1">
    <location>
        <begin position="171"/>
        <end position="195"/>
    </location>
</feature>
<feature type="compositionally biased region" description="Basic residues" evidence="1">
    <location>
        <begin position="393"/>
        <end position="405"/>
    </location>
</feature>
<dbReference type="GO" id="GO:0000724">
    <property type="term" value="P:double-strand break repair via homologous recombination"/>
    <property type="evidence" value="ECO:0007669"/>
    <property type="project" value="TreeGrafter"/>
</dbReference>
<dbReference type="OMA" id="IHFYQIA"/>
<feature type="region of interest" description="Disordered" evidence="1">
    <location>
        <begin position="393"/>
        <end position="482"/>
    </location>
</feature>
<feature type="compositionally biased region" description="Low complexity" evidence="1">
    <location>
        <begin position="171"/>
        <end position="186"/>
    </location>
</feature>
<dbReference type="STRING" id="931890.G8JM95"/>
<feature type="compositionally biased region" description="Basic and acidic residues" evidence="1">
    <location>
        <begin position="455"/>
        <end position="469"/>
    </location>
</feature>
<organism evidence="2 3">
    <name type="scientific">Eremothecium cymbalariae (strain CBS 270.75 / DBVPG 7215 / KCTC 17166 / NRRL Y-17582)</name>
    <name type="common">Yeast</name>
    <dbReference type="NCBI Taxonomy" id="931890"/>
    <lineage>
        <taxon>Eukaryota</taxon>
        <taxon>Fungi</taxon>
        <taxon>Dikarya</taxon>
        <taxon>Ascomycota</taxon>
        <taxon>Saccharomycotina</taxon>
        <taxon>Saccharomycetes</taxon>
        <taxon>Saccharomycetales</taxon>
        <taxon>Saccharomycetaceae</taxon>
        <taxon>Eremothecium</taxon>
    </lineage>
</organism>
<dbReference type="FunCoup" id="G8JM95">
    <property type="interactions" value="521"/>
</dbReference>
<evidence type="ECO:0000256" key="1">
    <source>
        <dbReference type="SAM" id="MobiDB-lite"/>
    </source>
</evidence>
<dbReference type="InParanoid" id="G8JM95"/>
<dbReference type="HOGENOM" id="CLU_251473_0_0_1"/>
<evidence type="ECO:0000313" key="2">
    <source>
        <dbReference type="EMBL" id="AET37666.1"/>
    </source>
</evidence>
<dbReference type="PANTHER" id="PTHR28122:SF1">
    <property type="entry name" value="E3 UBIQUITIN-PROTEIN LIGASE SUBSTRATE RECEPTOR MMS22"/>
    <property type="match status" value="1"/>
</dbReference>
<reference evidence="3" key="1">
    <citation type="journal article" date="2012" name="G3 (Bethesda)">
        <title>Pichia sorbitophila, an interspecies yeast hybrid reveals early steps of genome resolution following polyploidization.</title>
        <authorList>
            <person name="Leh Louis V."/>
            <person name="Despons L."/>
            <person name="Friedrich A."/>
            <person name="Martin T."/>
            <person name="Durrens P."/>
            <person name="Casaregola S."/>
            <person name="Neuveglise C."/>
            <person name="Fairhead C."/>
            <person name="Marck C."/>
            <person name="Cruz J.A."/>
            <person name="Straub M.L."/>
            <person name="Kugler V."/>
            <person name="Sacerdot C."/>
            <person name="Uzunov Z."/>
            <person name="Thierry A."/>
            <person name="Weiss S."/>
            <person name="Bleykasten C."/>
            <person name="De Montigny J."/>
            <person name="Jacques N."/>
            <person name="Jung P."/>
            <person name="Lemaire M."/>
            <person name="Mallet S."/>
            <person name="Morel G."/>
            <person name="Richard G.F."/>
            <person name="Sarkar A."/>
            <person name="Savel G."/>
            <person name="Schacherer J."/>
            <person name="Seret M.L."/>
            <person name="Talla E."/>
            <person name="Samson G."/>
            <person name="Jubin C."/>
            <person name="Poulain J."/>
            <person name="Vacherie B."/>
            <person name="Barbe V."/>
            <person name="Pelletier E."/>
            <person name="Sherman D.J."/>
            <person name="Westhof E."/>
            <person name="Weissenbach J."/>
            <person name="Baret P.V."/>
            <person name="Wincker P."/>
            <person name="Gaillardin C."/>
            <person name="Dujon B."/>
            <person name="Souciet J.L."/>
        </authorList>
    </citation>
    <scope>NUCLEOTIDE SEQUENCE [LARGE SCALE GENOMIC DNA]</scope>
    <source>
        <strain evidence="3">CBS 270.75 / DBVPG 7215 / KCTC 17166 / NRRL Y-17582</strain>
    </source>
</reference>
<dbReference type="GO" id="GO:0005634">
    <property type="term" value="C:nucleus"/>
    <property type="evidence" value="ECO:0007669"/>
    <property type="project" value="InterPro"/>
</dbReference>
<proteinExistence type="predicted"/>
<sequence length="1448" mass="167003">MDVDSIPDSLADDGEVVLWRPWADVPGMDSLQIEADDVRRSQAVVEMVPTLGPQRSLRKRKAIQRMPYSLDRLRHRQLLQGYDISNFESLADNLNLPNISPIREGRESITEARTKNYRNVDDRWLLESTQDVGKGTVGFGENGEDDEDQDESILFSRRPYQYRYGRSGFLSQGSELGSESSTSSTEADSDVESSEDMMVFRGKTINVKHGYRGILPKAAWEKSLHNDERRQLMKRSRERTSGTTRRGLAKRKKGRPSNVHDEILLQDIVSDNQADRESSDPDLYQDHEAINKSSTFYELRDYFDDKYSQLYKYDELSDDETKTEVNHIITNDNDVEQRQDERPAIVKSAQDLGSNGRDLNMYMDLIYDSDYETEKEVIEFNDGIIDMMLNTTRKRKPRIQGKKSSNKIMNSKSNKNRLAHRRIPKRSINTRRNISSNHSLATSSGRSLHLTQRNAEQKRSVDDEPESKTNLKKPPNKSGQMVITPDPLAVIYKKPKLFVPVIEGLSDNYILPRQSKKWHRGSNDISAEPTFKASSHLLDSEVFNKILQGGDFQPPGSVIVHIATKTYVVSRLSTHTAEEIKAVFQHIVDIGAVNDEIVTISKQLCDVLCFINKPEIYDVIDEFHRNFRSKVDKLKDRAKPIHFYQISVCQFMLLEITKFNNVSELTKISIEQKIMDHVVSFFKLLSRCFSIFTNTNGLELLIESYQILAIILSHISQLPALWERLQKQKFPPNVCEILVTMFPIKSSYWDIFKPEQTFNGITSWLRFIASCTDTPLSWKIDNRLILQLYEYFKTRKFMDFEEESNIKSYPIFPSGNLHNRSTVFNSFLSLINKATLTPVILERITPIGTLHALYSTSLLVNRLNLLFILGTKVQHSYEKRFEELIEPYFRNGSPSSLKIPQMELLLEAQYSIIEITLKNSIEVRGKSVNLLWKYVRKKSDAKIMKLWESFLGRLRNLFSKFKTTSVLILKNMAPTLHNVLSGEFEYTLVENMLQLYLPNLNILGPEWVQHHLFRVLATPANKNFDILNHYCCVIKYLTETNVITWWSVVNYNLINGDDTIMLHYYTKICEYSDSSFFNQAKDMLYSKVLDFLLKRTDQAFKLYLVALNRRDPRFQIDFNGNPTLSQLQMVKKTIRALHKASYDDLIVKFVSKVRDAYLNDASKRDFFYNTVNFLNNNFVDQIKDTHEFNYMKDEFGISDEEAKKSSYRDYLISLGTDDARCIFIEKELMQMFAHGKDLTNLIVRLKSSLSLSVFDNALKAFVDMISSHPFELGVSVLHMNSTYVLLRILNDYLEENCALVTSNEYYELIRLHLHFSDGPAINFDQNTKSVSRLLLEIEIVKLQCLVVELSYGFAESSDIIRSQQYSASMKSSLECIDYPHVINDGANQYLKAGVKGIFDNLLSTLTLKLPVEISFNGDKEALISRHNEVIDALISDFQNSSEKGPLEN</sequence>
<evidence type="ECO:0000313" key="3">
    <source>
        <dbReference type="Proteomes" id="UP000006790"/>
    </source>
</evidence>
<dbReference type="GO" id="GO:0031297">
    <property type="term" value="P:replication fork processing"/>
    <property type="evidence" value="ECO:0007669"/>
    <property type="project" value="InterPro"/>
</dbReference>
<gene>
    <name evidence="2" type="ordered locus">Ecym_1440</name>
</gene>
<dbReference type="GeneID" id="11472950"/>
<dbReference type="eggNOG" id="ENOG502R0S3">
    <property type="taxonomic scope" value="Eukaryota"/>
</dbReference>
<feature type="region of interest" description="Disordered" evidence="1">
    <location>
        <begin position="225"/>
        <end position="260"/>
    </location>
</feature>
<keyword evidence="3" id="KW-1185">Reference proteome</keyword>
<feature type="compositionally biased region" description="Polar residues" evidence="1">
    <location>
        <begin position="430"/>
        <end position="454"/>
    </location>
</feature>
<dbReference type="RefSeq" id="XP_003644483.1">
    <property type="nucleotide sequence ID" value="XM_003644435.1"/>
</dbReference>
<dbReference type="PANTHER" id="PTHR28122">
    <property type="entry name" value="E3 UBIQUITIN-PROTEIN LIGASE SUBSTRATE RECEPTOR MMS22"/>
    <property type="match status" value="1"/>
</dbReference>
<dbReference type="KEGG" id="erc:Ecym_1440"/>
<protein>
    <submittedName>
        <fullName evidence="2">Uncharacterized protein</fullName>
    </submittedName>
</protein>
<dbReference type="Proteomes" id="UP000006790">
    <property type="component" value="Chromosome 1"/>
</dbReference>
<accession>G8JM95</accession>
<dbReference type="EMBL" id="CP002497">
    <property type="protein sequence ID" value="AET37666.1"/>
    <property type="molecule type" value="Genomic_DNA"/>
</dbReference>
<dbReference type="InterPro" id="IPR019021">
    <property type="entry name" value="Mms22"/>
</dbReference>
<feature type="compositionally biased region" description="Basic residues" evidence="1">
    <location>
        <begin position="414"/>
        <end position="429"/>
    </location>
</feature>
<name>G8JM95_ERECY</name>
<dbReference type="OrthoDB" id="4068315at2759"/>